<dbReference type="PROSITE" id="PS51257">
    <property type="entry name" value="PROKAR_LIPOPROTEIN"/>
    <property type="match status" value="1"/>
</dbReference>
<name>A0A846H5U7_9CYAN</name>
<evidence type="ECO:0000313" key="3">
    <source>
        <dbReference type="EMBL" id="NEU72463.1"/>
    </source>
</evidence>
<evidence type="ECO:0000256" key="1">
    <source>
        <dbReference type="SAM" id="Phobius"/>
    </source>
</evidence>
<keyword evidence="4" id="KW-1185">Reference proteome</keyword>
<feature type="signal peptide" evidence="2">
    <location>
        <begin position="1"/>
        <end position="26"/>
    </location>
</feature>
<organism evidence="3 4">
    <name type="scientific">Hassallia byssoidea VB512170</name>
    <dbReference type="NCBI Taxonomy" id="1304833"/>
    <lineage>
        <taxon>Bacteria</taxon>
        <taxon>Bacillati</taxon>
        <taxon>Cyanobacteriota</taxon>
        <taxon>Cyanophyceae</taxon>
        <taxon>Nostocales</taxon>
        <taxon>Tolypothrichaceae</taxon>
        <taxon>Hassallia</taxon>
    </lineage>
</organism>
<reference evidence="3 4" key="1">
    <citation type="journal article" date="2015" name="Genome Announc.">
        <title>Draft Genome Sequence of Cyanobacterium Hassallia byssoidea Strain VB512170, Isolated from Monuments in India.</title>
        <authorList>
            <person name="Singh D."/>
            <person name="Chandrababunaidu M.M."/>
            <person name="Panda A."/>
            <person name="Sen D."/>
            <person name="Bhattacharyya S."/>
            <person name="Adhikary S.P."/>
            <person name="Tripathy S."/>
        </authorList>
    </citation>
    <scope>NUCLEOTIDE SEQUENCE [LARGE SCALE GENOMIC DNA]</scope>
    <source>
        <strain evidence="3 4">VB512170</strain>
    </source>
</reference>
<keyword evidence="2" id="KW-0732">Signal</keyword>
<dbReference type="AlphaFoldDB" id="A0A846H5U7"/>
<keyword evidence="1" id="KW-0812">Transmembrane</keyword>
<proteinExistence type="predicted"/>
<accession>A0A846H5U7</accession>
<dbReference type="Proteomes" id="UP000031549">
    <property type="component" value="Unassembled WGS sequence"/>
</dbReference>
<protein>
    <submittedName>
        <fullName evidence="3">Uncharacterized protein</fullName>
    </submittedName>
</protein>
<dbReference type="EMBL" id="JTCM02000010">
    <property type="protein sequence ID" value="NEU72463.1"/>
    <property type="molecule type" value="Genomic_DNA"/>
</dbReference>
<evidence type="ECO:0000256" key="2">
    <source>
        <dbReference type="SAM" id="SignalP"/>
    </source>
</evidence>
<comment type="caution">
    <text evidence="3">The sequence shown here is derived from an EMBL/GenBank/DDBJ whole genome shotgun (WGS) entry which is preliminary data.</text>
</comment>
<sequence>MKFLTKITAGFLLSFGFICLMMSACALSQLADKDQTTIEQQEATDTFFAGIAFGLPLAAGGGYMLWGLRRRHQKLLRDRLDSTFYQMLKADNGRITVLQLAMETQLSGEQAKQYLDQKAKEFNATFEPSDKGNISYLFHL</sequence>
<gene>
    <name evidence="3" type="ORF">PI95_007710</name>
</gene>
<feature type="transmembrane region" description="Helical" evidence="1">
    <location>
        <begin position="47"/>
        <end position="68"/>
    </location>
</feature>
<keyword evidence="1" id="KW-0472">Membrane</keyword>
<feature type="chain" id="PRO_5032566780" evidence="2">
    <location>
        <begin position="27"/>
        <end position="140"/>
    </location>
</feature>
<evidence type="ECO:0000313" key="4">
    <source>
        <dbReference type="Proteomes" id="UP000031549"/>
    </source>
</evidence>
<keyword evidence="1" id="KW-1133">Transmembrane helix</keyword>
<dbReference type="RefSeq" id="WP_039739362.1">
    <property type="nucleotide sequence ID" value="NZ_JTCM02000010.1"/>
</dbReference>